<keyword evidence="1" id="KW-0520">NAD</keyword>
<keyword evidence="1" id="KW-1003">Cell membrane</keyword>
<dbReference type="Pfam" id="PF14344">
    <property type="entry name" value="DUF4397"/>
    <property type="match status" value="1"/>
</dbReference>
<dbReference type="Pfam" id="PF00499">
    <property type="entry name" value="Oxidored_q3"/>
    <property type="match status" value="2"/>
</dbReference>
<dbReference type="PANTHER" id="PTHR33269:SF19">
    <property type="entry name" value="NADH-QUINONE OXIDOREDUCTASE SUBUNIT J"/>
    <property type="match status" value="1"/>
</dbReference>
<evidence type="ECO:0000259" key="2">
    <source>
        <dbReference type="Pfam" id="PF14344"/>
    </source>
</evidence>
<dbReference type="Gene3D" id="1.20.120.1200">
    <property type="entry name" value="NADH-ubiquinone/plastoquinone oxidoreductase chain 6, subunit NuoJ"/>
    <property type="match status" value="2"/>
</dbReference>
<comment type="caution">
    <text evidence="3">The sequence shown here is derived from an EMBL/GenBank/DDBJ whole genome shotgun (WGS) entry which is preliminary data.</text>
</comment>
<gene>
    <name evidence="3" type="ORF">CUN51_05635</name>
</gene>
<dbReference type="GO" id="GO:0005886">
    <property type="term" value="C:plasma membrane"/>
    <property type="evidence" value="ECO:0007669"/>
    <property type="project" value="UniProtKB-SubCell"/>
</dbReference>
<proteinExistence type="inferred from homology"/>
<feature type="transmembrane region" description="Helical" evidence="1">
    <location>
        <begin position="6"/>
        <end position="24"/>
    </location>
</feature>
<dbReference type="EMBL" id="PGTK01000005">
    <property type="protein sequence ID" value="PJF30963.1"/>
    <property type="molecule type" value="Genomic_DNA"/>
</dbReference>
<evidence type="ECO:0000256" key="1">
    <source>
        <dbReference type="RuleBase" id="RU004429"/>
    </source>
</evidence>
<feature type="transmembrane region" description="Helical" evidence="1">
    <location>
        <begin position="55"/>
        <end position="77"/>
    </location>
</feature>
<keyword evidence="1" id="KW-0472">Membrane</keyword>
<evidence type="ECO:0000313" key="3">
    <source>
        <dbReference type="EMBL" id="PJF30963.1"/>
    </source>
</evidence>
<keyword evidence="1" id="KW-0874">Quinone</keyword>
<name>A0A2M8P088_9CHLR</name>
<comment type="catalytic activity">
    <reaction evidence="1">
        <text>a quinone + NADH + 5 H(+)(in) = a quinol + NAD(+) + 4 H(+)(out)</text>
        <dbReference type="Rhea" id="RHEA:57888"/>
        <dbReference type="ChEBI" id="CHEBI:15378"/>
        <dbReference type="ChEBI" id="CHEBI:24646"/>
        <dbReference type="ChEBI" id="CHEBI:57540"/>
        <dbReference type="ChEBI" id="CHEBI:57945"/>
        <dbReference type="ChEBI" id="CHEBI:132124"/>
    </reaction>
</comment>
<feature type="transmembrane region" description="Helical" evidence="1">
    <location>
        <begin position="31"/>
        <end position="49"/>
    </location>
</feature>
<dbReference type="AlphaFoldDB" id="A0A2M8P088"/>
<dbReference type="InterPro" id="IPR042106">
    <property type="entry name" value="Nuo/plastoQ_OxRdtase_6_NuoJ"/>
</dbReference>
<keyword evidence="1" id="KW-0812">Transmembrane</keyword>
<dbReference type="EC" id="7.1.1.-" evidence="1"/>
<organism evidence="3 4">
    <name type="scientific">Candidatus Thermofonsia Clade 1 bacterium</name>
    <dbReference type="NCBI Taxonomy" id="2364210"/>
    <lineage>
        <taxon>Bacteria</taxon>
        <taxon>Bacillati</taxon>
        <taxon>Chloroflexota</taxon>
        <taxon>Candidatus Thermofontia</taxon>
        <taxon>Candidatus Thermofonsia Clade 1</taxon>
    </lineage>
</organism>
<reference evidence="3 4" key="1">
    <citation type="submission" date="2017-11" db="EMBL/GenBank/DDBJ databases">
        <title>Evolution of Phototrophy in the Chloroflexi Phylum Driven by Horizontal Gene Transfer.</title>
        <authorList>
            <person name="Ward L.M."/>
            <person name="Hemp J."/>
            <person name="Shih P.M."/>
            <person name="Mcglynn S.E."/>
            <person name="Fischer W."/>
        </authorList>
    </citation>
    <scope>NUCLEOTIDE SEQUENCE [LARGE SCALE GENOMIC DNA]</scope>
    <source>
        <strain evidence="3">CP2_2F</strain>
    </source>
</reference>
<keyword evidence="1" id="KW-1133">Transmembrane helix</keyword>
<accession>A0A2M8P088</accession>
<comment type="function">
    <text evidence="1">NDH-1 shuttles electrons from NADH, via FMN and iron-sulfur (Fe-S) centers, to quinones in the respiratory chain. Couples the redox reaction to proton translocation (for every two electrons transferred, four hydrogen ions are translocated across the cytoplasmic membrane), and thus conserves the redox energy in a proton gradient.</text>
</comment>
<feature type="domain" description="DUF4397" evidence="2">
    <location>
        <begin position="127"/>
        <end position="251"/>
    </location>
</feature>
<feature type="transmembrane region" description="Helical" evidence="1">
    <location>
        <begin position="358"/>
        <end position="380"/>
    </location>
</feature>
<protein>
    <recommendedName>
        <fullName evidence="1">NADH-quinone oxidoreductase subunit J</fullName>
        <ecNumber evidence="1">7.1.1.-</ecNumber>
    </recommendedName>
</protein>
<dbReference type="GO" id="GO:0008137">
    <property type="term" value="F:NADH dehydrogenase (ubiquinone) activity"/>
    <property type="evidence" value="ECO:0007669"/>
    <property type="project" value="UniProtKB-UniRule"/>
</dbReference>
<comment type="subcellular location">
    <subcellularLocation>
        <location evidence="1">Cell membrane</location>
        <topology evidence="1">Multi-pass membrane protein</topology>
    </subcellularLocation>
</comment>
<evidence type="ECO:0000313" key="4">
    <source>
        <dbReference type="Proteomes" id="UP000228921"/>
    </source>
</evidence>
<dbReference type="Proteomes" id="UP000228921">
    <property type="component" value="Unassembled WGS sequence"/>
</dbReference>
<dbReference type="PANTHER" id="PTHR33269">
    <property type="entry name" value="NADH-UBIQUINONE OXIDOREDUCTASE CHAIN 6"/>
    <property type="match status" value="1"/>
</dbReference>
<dbReference type="InterPro" id="IPR025510">
    <property type="entry name" value="DUF4397"/>
</dbReference>
<sequence length="428" mass="46495">MTFELVLFIVVAAVAIFSAAFMLISRNAVHSALFLVVNLLCVAFFYLMLSAPFLAMVQITVYAGAIMVLFMFVIMLLGSERLGSGTTKYGWLAGGAVALTTIFLVVVFVAVAQGQIGALQPQAQPPQARFIHTVANAPAVDIYLNEQRVAADLGYGDATDVQTLRAGSYNLLIFAACPDPNCPSPFERGATPLVALPLTLEPERATAFIVAGTPEDLRLLNVPLDLSPFTADNTFRLTVVHALPNFGAVNFIQEDLSNANRNVVLAAELNFGEASQILTLERREYDFLFENLGNRVIALREYSARSRTHEFLILTAAPIPAIAGVPSTRPDYLRPTAPFAAHQFGSPQQIGVELLTNYLLPFQLVGLLLLATMVGAIILTREEVIKRERKRMVVSPAIKRINRAIPINVSAESAERVLPSGEREPSAD</sequence>
<feature type="transmembrane region" description="Helical" evidence="1">
    <location>
        <begin position="89"/>
        <end position="112"/>
    </location>
</feature>
<dbReference type="InterPro" id="IPR001457">
    <property type="entry name" value="NADH_UbQ/plastoQ_OxRdtase_su6"/>
</dbReference>
<comment type="similarity">
    <text evidence="1">Belongs to the complex I subunit 6 family.</text>
</comment>
<dbReference type="GO" id="GO:0048038">
    <property type="term" value="F:quinone binding"/>
    <property type="evidence" value="ECO:0007669"/>
    <property type="project" value="UniProtKB-UniRule"/>
</dbReference>